<keyword evidence="1" id="KW-0812">Transmembrane</keyword>
<evidence type="ECO:0000313" key="3">
    <source>
        <dbReference type="EMBL" id="KDO32429.1"/>
    </source>
</evidence>
<keyword evidence="1" id="KW-1133">Transmembrane helix</keyword>
<accession>A0A067CNZ1</accession>
<dbReference type="VEuPathDB" id="FungiDB:SPRG_22111"/>
<evidence type="ECO:0000256" key="1">
    <source>
        <dbReference type="SAM" id="Phobius"/>
    </source>
</evidence>
<dbReference type="GeneID" id="24142494"/>
<keyword evidence="4" id="KW-1185">Reference proteome</keyword>
<feature type="transmembrane region" description="Helical" evidence="1">
    <location>
        <begin position="241"/>
        <end position="262"/>
    </location>
</feature>
<dbReference type="EMBL" id="KK583195">
    <property type="protein sequence ID" value="KDO32429.1"/>
    <property type="molecule type" value="Genomic_DNA"/>
</dbReference>
<organism evidence="3 4">
    <name type="scientific">Saprolegnia parasitica (strain CBS 223.65)</name>
    <dbReference type="NCBI Taxonomy" id="695850"/>
    <lineage>
        <taxon>Eukaryota</taxon>
        <taxon>Sar</taxon>
        <taxon>Stramenopiles</taxon>
        <taxon>Oomycota</taxon>
        <taxon>Saprolegniomycetes</taxon>
        <taxon>Saprolegniales</taxon>
        <taxon>Saprolegniaceae</taxon>
        <taxon>Saprolegnia</taxon>
    </lineage>
</organism>
<dbReference type="RefSeq" id="XP_012197070.1">
    <property type="nucleotide sequence ID" value="XM_012341680.1"/>
</dbReference>
<dbReference type="OrthoDB" id="63665at2759"/>
<proteinExistence type="predicted"/>
<keyword evidence="2" id="KW-0732">Signal</keyword>
<protein>
    <submittedName>
        <fullName evidence="3">Uncharacterized protein</fullName>
    </submittedName>
</protein>
<dbReference type="KEGG" id="spar:SPRG_22111"/>
<evidence type="ECO:0000256" key="2">
    <source>
        <dbReference type="SAM" id="SignalP"/>
    </source>
</evidence>
<keyword evidence="1" id="KW-0472">Membrane</keyword>
<name>A0A067CNZ1_SAPPC</name>
<feature type="signal peptide" evidence="2">
    <location>
        <begin position="1"/>
        <end position="23"/>
    </location>
</feature>
<dbReference type="AlphaFoldDB" id="A0A067CNZ1"/>
<evidence type="ECO:0000313" key="4">
    <source>
        <dbReference type="Proteomes" id="UP000030745"/>
    </source>
</evidence>
<dbReference type="Proteomes" id="UP000030745">
    <property type="component" value="Unassembled WGS sequence"/>
</dbReference>
<gene>
    <name evidence="3" type="ORF">SPRG_22111</name>
</gene>
<reference evidence="3 4" key="1">
    <citation type="journal article" date="2013" name="PLoS Genet.">
        <title>Distinctive expansion of potential virulence genes in the genome of the oomycete fish pathogen Saprolegnia parasitica.</title>
        <authorList>
            <person name="Jiang R.H."/>
            <person name="de Bruijn I."/>
            <person name="Haas B.J."/>
            <person name="Belmonte R."/>
            <person name="Lobach L."/>
            <person name="Christie J."/>
            <person name="van den Ackerveken G."/>
            <person name="Bottin A."/>
            <person name="Bulone V."/>
            <person name="Diaz-Moreno S.M."/>
            <person name="Dumas B."/>
            <person name="Fan L."/>
            <person name="Gaulin E."/>
            <person name="Govers F."/>
            <person name="Grenville-Briggs L.J."/>
            <person name="Horner N.R."/>
            <person name="Levin J.Z."/>
            <person name="Mammella M."/>
            <person name="Meijer H.J."/>
            <person name="Morris P."/>
            <person name="Nusbaum C."/>
            <person name="Oome S."/>
            <person name="Phillips A.J."/>
            <person name="van Rooyen D."/>
            <person name="Rzeszutek E."/>
            <person name="Saraiva M."/>
            <person name="Secombes C.J."/>
            <person name="Seidl M.F."/>
            <person name="Snel B."/>
            <person name="Stassen J.H."/>
            <person name="Sykes S."/>
            <person name="Tripathy S."/>
            <person name="van den Berg H."/>
            <person name="Vega-Arreguin J.C."/>
            <person name="Wawra S."/>
            <person name="Young S.K."/>
            <person name="Zeng Q."/>
            <person name="Dieguez-Uribeondo J."/>
            <person name="Russ C."/>
            <person name="Tyler B.M."/>
            <person name="van West P."/>
        </authorList>
    </citation>
    <scope>NUCLEOTIDE SEQUENCE [LARGE SCALE GENOMIC DNA]</scope>
    <source>
        <strain evidence="3 4">CBS 223.65</strain>
    </source>
</reference>
<dbReference type="OMA" id="PVECEFA"/>
<feature type="chain" id="PRO_5001634717" evidence="2">
    <location>
        <begin position="24"/>
        <end position="295"/>
    </location>
</feature>
<sequence length="295" mass="33263">MQLVRSLVAFLSVAAATFVPVDPSDPFVAAATDEFMKTYDRFLSDVFAVVSDKTVLNAEVYKHPILLDDPYYEDEYEESYYMAGATYKLNVLLKLQFDSVAFAGDPYMTVANCIFVCTNDTDGNVDCTGKTFEQFPRVALPTDRIEEGPIRALVSEHLKHMYDDAHFELTAYEAQNDSIHSDLVEYFRFTAEGEPVECEFAVYRDGSASPPTRHMLYFDDKCIVAKYHGQSLADIEHDERLHTTLMLTTLALLTVIAACVSLRSRVRQAKRMGYRHVRFQPSETPRGVGNAPVEA</sequence>